<feature type="region of interest" description="Disordered" evidence="2">
    <location>
        <begin position="1"/>
        <end position="31"/>
    </location>
</feature>
<gene>
    <name evidence="3" type="ORF">CSSPTR1EN2_LOCUS10803</name>
</gene>
<sequence>MAPKKDAAPKAVPKEPEKPVTPPEPTEGIGKFYYPTGATYEGGWKLVPETPNVGADVVAGKGNIAVAGKAPAAKPTTAKGAAEPPAAVIAATPPEKKRPNRQRNGKGLYIEGDYQYEGDWLDDKIHGTGCFKYASGASYDGQWENDQYMGVGVYKWPNGAMYSGEWRENKMHGNGTYVDKEGNTWVGQFFNGTGPGLVCEIV</sequence>
<dbReference type="EMBL" id="OZ019910">
    <property type="protein sequence ID" value="CAK9211573.1"/>
    <property type="molecule type" value="Genomic_DNA"/>
</dbReference>
<dbReference type="InterPro" id="IPR052849">
    <property type="entry name" value="MORN_repeat_protein"/>
</dbReference>
<dbReference type="SUPFAM" id="SSF82185">
    <property type="entry name" value="Histone H3 K4-specific methyltransferase SET7/9 N-terminal domain"/>
    <property type="match status" value="1"/>
</dbReference>
<organism evidence="3 4">
    <name type="scientific">Sphagnum troendelagicum</name>
    <dbReference type="NCBI Taxonomy" id="128251"/>
    <lineage>
        <taxon>Eukaryota</taxon>
        <taxon>Viridiplantae</taxon>
        <taxon>Streptophyta</taxon>
        <taxon>Embryophyta</taxon>
        <taxon>Bryophyta</taxon>
        <taxon>Sphagnophytina</taxon>
        <taxon>Sphagnopsida</taxon>
        <taxon>Sphagnales</taxon>
        <taxon>Sphagnaceae</taxon>
        <taxon>Sphagnum</taxon>
    </lineage>
</organism>
<evidence type="ECO:0000256" key="2">
    <source>
        <dbReference type="SAM" id="MobiDB-lite"/>
    </source>
</evidence>
<dbReference type="Gene3D" id="2.20.110.10">
    <property type="entry name" value="Histone H3 K4-specific methyltransferase SET7/9 N-terminal domain"/>
    <property type="match status" value="2"/>
</dbReference>
<proteinExistence type="predicted"/>
<dbReference type="PANTHER" id="PTHR46917">
    <property type="entry name" value="MORN REPEAT-CONTAINING PROTEIN 2"/>
    <property type="match status" value="1"/>
</dbReference>
<dbReference type="Proteomes" id="UP001497512">
    <property type="component" value="Chromosome 18"/>
</dbReference>
<feature type="compositionally biased region" description="Basic and acidic residues" evidence="2">
    <location>
        <begin position="1"/>
        <end position="18"/>
    </location>
</feature>
<name>A0ABP0U3D5_9BRYO</name>
<reference evidence="3" key="1">
    <citation type="submission" date="2024-02" db="EMBL/GenBank/DDBJ databases">
        <authorList>
            <consortium name="ELIXIR-Norway"/>
            <consortium name="Elixir Norway"/>
        </authorList>
    </citation>
    <scope>NUCLEOTIDE SEQUENCE</scope>
</reference>
<evidence type="ECO:0000313" key="3">
    <source>
        <dbReference type="EMBL" id="CAK9211573.1"/>
    </source>
</evidence>
<dbReference type="PANTHER" id="PTHR46917:SF1">
    <property type="entry name" value="MORN REPEAT-CONTAINING PROTEIN 2"/>
    <property type="match status" value="1"/>
</dbReference>
<evidence type="ECO:0008006" key="5">
    <source>
        <dbReference type="Google" id="ProtNLM"/>
    </source>
</evidence>
<evidence type="ECO:0000256" key="1">
    <source>
        <dbReference type="ARBA" id="ARBA00022737"/>
    </source>
</evidence>
<protein>
    <recommendedName>
        <fullName evidence="5">MORN repeat-containing protein</fullName>
    </recommendedName>
</protein>
<dbReference type="InterPro" id="IPR003409">
    <property type="entry name" value="MORN"/>
</dbReference>
<evidence type="ECO:0000313" key="4">
    <source>
        <dbReference type="Proteomes" id="UP001497512"/>
    </source>
</evidence>
<keyword evidence="1" id="KW-0677">Repeat</keyword>
<dbReference type="SMART" id="SM00698">
    <property type="entry name" value="MORN"/>
    <property type="match status" value="3"/>
</dbReference>
<keyword evidence="4" id="KW-1185">Reference proteome</keyword>
<dbReference type="Pfam" id="PF02493">
    <property type="entry name" value="MORN"/>
    <property type="match status" value="4"/>
</dbReference>
<accession>A0ABP0U3D5</accession>